<dbReference type="GO" id="GO:0005634">
    <property type="term" value="C:nucleus"/>
    <property type="evidence" value="ECO:0000318"/>
    <property type="project" value="GO_Central"/>
</dbReference>
<dbReference type="SUPFAM" id="SSF101941">
    <property type="entry name" value="NAC domain"/>
    <property type="match status" value="1"/>
</dbReference>
<evidence type="ECO:0000313" key="8">
    <source>
        <dbReference type="EnsemblPlants" id="KRH75493"/>
    </source>
</evidence>
<protein>
    <recommendedName>
        <fullName evidence="6">NAC domain-containing protein</fullName>
    </recommendedName>
</protein>
<organism evidence="7">
    <name type="scientific">Glycine max</name>
    <name type="common">Soybean</name>
    <name type="synonym">Glycine hispida</name>
    <dbReference type="NCBI Taxonomy" id="3847"/>
    <lineage>
        <taxon>Eukaryota</taxon>
        <taxon>Viridiplantae</taxon>
        <taxon>Streptophyta</taxon>
        <taxon>Embryophyta</taxon>
        <taxon>Tracheophyta</taxon>
        <taxon>Spermatophyta</taxon>
        <taxon>Magnoliopsida</taxon>
        <taxon>eudicotyledons</taxon>
        <taxon>Gunneridae</taxon>
        <taxon>Pentapetalae</taxon>
        <taxon>rosids</taxon>
        <taxon>fabids</taxon>
        <taxon>Fabales</taxon>
        <taxon>Fabaceae</taxon>
        <taxon>Papilionoideae</taxon>
        <taxon>50 kb inversion clade</taxon>
        <taxon>NPAAA clade</taxon>
        <taxon>indigoferoid/millettioid clade</taxon>
        <taxon>Phaseoleae</taxon>
        <taxon>Glycine</taxon>
        <taxon>Glycine subgen. Soja</taxon>
    </lineage>
</organism>
<evidence type="ECO:0000256" key="5">
    <source>
        <dbReference type="SAM" id="MobiDB-lite"/>
    </source>
</evidence>
<evidence type="ECO:0000313" key="9">
    <source>
        <dbReference type="Proteomes" id="UP000008827"/>
    </source>
</evidence>
<dbReference type="EnsemblPlants" id="KRH75493">
    <property type="protein sequence ID" value="KRH75493"/>
    <property type="gene ID" value="GLYMA_01G088200"/>
</dbReference>
<dbReference type="PANTHER" id="PTHR31079:SF9">
    <property type="entry name" value="SUPPRESSOR OF GAMMA RESPONSE 1"/>
    <property type="match status" value="1"/>
</dbReference>
<reference evidence="8" key="2">
    <citation type="submission" date="2018-02" db="UniProtKB">
        <authorList>
            <consortium name="EnsemblPlants"/>
        </authorList>
    </citation>
    <scope>IDENTIFICATION</scope>
    <source>
        <strain evidence="8">Williams 82</strain>
    </source>
</reference>
<evidence type="ECO:0000256" key="3">
    <source>
        <dbReference type="ARBA" id="ARBA00023163"/>
    </source>
</evidence>
<feature type="region of interest" description="Disordered" evidence="5">
    <location>
        <begin position="300"/>
        <end position="321"/>
    </location>
</feature>
<dbReference type="Pfam" id="PF02365">
    <property type="entry name" value="NAM"/>
    <property type="match status" value="1"/>
</dbReference>
<dbReference type="PROSITE" id="PS51005">
    <property type="entry name" value="NAC"/>
    <property type="match status" value="1"/>
</dbReference>
<dbReference type="STRING" id="3847.A0A0R0LFP2"/>
<dbReference type="GO" id="GO:0006355">
    <property type="term" value="P:regulation of DNA-templated transcription"/>
    <property type="evidence" value="ECO:0000318"/>
    <property type="project" value="GO_Central"/>
</dbReference>
<accession>A0A0R0LFP2</accession>
<gene>
    <name evidence="8" type="primary">LOC100799488</name>
    <name evidence="7" type="ORF">GLYMA_01G088200</name>
</gene>
<evidence type="ECO:0000313" key="7">
    <source>
        <dbReference type="EMBL" id="KRH75493.1"/>
    </source>
</evidence>
<keyword evidence="2" id="KW-0238">DNA-binding</keyword>
<sequence>MAGTSWLVDKSRIATKIKCASGACDPGKVIWKSNPTKPCPNCQHAIDNDDVAQEWPGLPKGVKFDPSDQEIIWHLLAKVGVGDSKPHPFIDEFITTLEVDDGICYTHPQNLPGVKQDGSASHFFHRAINAYNTGTRKRRKILGQDFGDVRWHKTGRTKPVVFNGIQKGCKKIMVLYVSNVRGGRAEKTNWVMHQYHLGTEEDEKDGEYIISKVFYQQQQVKLGDKDDKDVPEATEINESTIVKVDPVTPKFVTPETPCNERWCADLDLGQETHNSPQLPQMDCLDEIQADYQDLANESSMVETQHNEGMDDKEKNTEEGQKWWDSESQNLLDSQQLVEALSLCDDLLQSQSPSRDGKHEDHKNQPGLSVYAQLGPENLKKDIEECQNLALDKANIENDTPSEFRLSQLFSCFIGIWFTGQLYFLGLWQGSELIWFFTSAGQADVFVTTFCC</sequence>
<evidence type="ECO:0000256" key="2">
    <source>
        <dbReference type="ARBA" id="ARBA00023125"/>
    </source>
</evidence>
<keyword evidence="4" id="KW-0539">Nucleus</keyword>
<dbReference type="InterPro" id="IPR003441">
    <property type="entry name" value="NAC-dom"/>
</dbReference>
<keyword evidence="1" id="KW-0805">Transcription regulation</keyword>
<feature type="domain" description="NAC" evidence="6">
    <location>
        <begin position="58"/>
        <end position="216"/>
    </location>
</feature>
<name>A0A0R0LFP2_SOYBN</name>
<dbReference type="Proteomes" id="UP000008827">
    <property type="component" value="Chromosome 1"/>
</dbReference>
<proteinExistence type="predicted"/>
<keyword evidence="9" id="KW-1185">Reference proteome</keyword>
<dbReference type="SMR" id="A0A0R0LFP2"/>
<feature type="compositionally biased region" description="Basic and acidic residues" evidence="5">
    <location>
        <begin position="304"/>
        <end position="321"/>
    </location>
</feature>
<dbReference type="Gramene" id="KRH75493">
    <property type="protein sequence ID" value="KRH75493"/>
    <property type="gene ID" value="GLYMA_01G088200"/>
</dbReference>
<reference evidence="7 8" key="1">
    <citation type="journal article" date="2010" name="Nature">
        <title>Genome sequence of the palaeopolyploid soybean.</title>
        <authorList>
            <person name="Schmutz J."/>
            <person name="Cannon S.B."/>
            <person name="Schlueter J."/>
            <person name="Ma J."/>
            <person name="Mitros T."/>
            <person name="Nelson W."/>
            <person name="Hyten D.L."/>
            <person name="Song Q."/>
            <person name="Thelen J.J."/>
            <person name="Cheng J."/>
            <person name="Xu D."/>
            <person name="Hellsten U."/>
            <person name="May G.D."/>
            <person name="Yu Y."/>
            <person name="Sakurai T."/>
            <person name="Umezawa T."/>
            <person name="Bhattacharyya M.K."/>
            <person name="Sandhu D."/>
            <person name="Valliyodan B."/>
            <person name="Lindquist E."/>
            <person name="Peto M."/>
            <person name="Grant D."/>
            <person name="Shu S."/>
            <person name="Goodstein D."/>
            <person name="Barry K."/>
            <person name="Futrell-Griggs M."/>
            <person name="Abernathy B."/>
            <person name="Du J."/>
            <person name="Tian Z."/>
            <person name="Zhu L."/>
            <person name="Gill N."/>
            <person name="Joshi T."/>
            <person name="Libault M."/>
            <person name="Sethuraman A."/>
            <person name="Zhang X.-C."/>
            <person name="Shinozaki K."/>
            <person name="Nguyen H.T."/>
            <person name="Wing R.A."/>
            <person name="Cregan P."/>
            <person name="Specht J."/>
            <person name="Grimwood J."/>
            <person name="Rokhsar D."/>
            <person name="Stacey G."/>
            <person name="Shoemaker R.C."/>
            <person name="Jackson S.A."/>
        </authorList>
    </citation>
    <scope>NUCLEOTIDE SEQUENCE [LARGE SCALE GENOMIC DNA]</scope>
    <source>
        <strain evidence="8">cv. Williams 82</strain>
        <tissue evidence="7">Callus</tissue>
    </source>
</reference>
<dbReference type="GO" id="GO:0003700">
    <property type="term" value="F:DNA-binding transcription factor activity"/>
    <property type="evidence" value="ECO:0007669"/>
    <property type="project" value="InterPro"/>
</dbReference>
<dbReference type="Gene3D" id="2.170.150.80">
    <property type="entry name" value="NAC domain"/>
    <property type="match status" value="1"/>
</dbReference>
<dbReference type="FunFam" id="2.170.150.80:FF:000009">
    <property type="entry name" value="NAC domain-containing protein 8"/>
    <property type="match status" value="1"/>
</dbReference>
<dbReference type="GO" id="GO:0000976">
    <property type="term" value="F:transcription cis-regulatory region binding"/>
    <property type="evidence" value="ECO:0000318"/>
    <property type="project" value="GO_Central"/>
</dbReference>
<evidence type="ECO:0000256" key="4">
    <source>
        <dbReference type="ARBA" id="ARBA00023242"/>
    </source>
</evidence>
<reference evidence="7" key="3">
    <citation type="submission" date="2018-07" db="EMBL/GenBank/DDBJ databases">
        <title>WGS assembly of Glycine max.</title>
        <authorList>
            <person name="Schmutz J."/>
            <person name="Cannon S."/>
            <person name="Schlueter J."/>
            <person name="Ma J."/>
            <person name="Mitros T."/>
            <person name="Nelson W."/>
            <person name="Hyten D."/>
            <person name="Song Q."/>
            <person name="Thelen J."/>
            <person name="Cheng J."/>
            <person name="Xu D."/>
            <person name="Hellsten U."/>
            <person name="May G."/>
            <person name="Yu Y."/>
            <person name="Sakurai T."/>
            <person name="Umezawa T."/>
            <person name="Bhattacharyya M."/>
            <person name="Sandhu D."/>
            <person name="Valliyodan B."/>
            <person name="Lindquist E."/>
            <person name="Peto M."/>
            <person name="Grant D."/>
            <person name="Shu S."/>
            <person name="Goodstein D."/>
            <person name="Barry K."/>
            <person name="Futrell-Griggs M."/>
            <person name="Abernathy B."/>
            <person name="Du J."/>
            <person name="Tian Z."/>
            <person name="Zhu L."/>
            <person name="Gill N."/>
            <person name="Joshi T."/>
            <person name="Libault M."/>
            <person name="Sethuraman A."/>
            <person name="Zhang X."/>
            <person name="Shinozaki K."/>
            <person name="Nguyen H."/>
            <person name="Wing R."/>
            <person name="Cregan P."/>
            <person name="Specht J."/>
            <person name="Grimwood J."/>
            <person name="Rokhsar D."/>
            <person name="Stacey G."/>
            <person name="Shoemaker R."/>
            <person name="Jackson S."/>
        </authorList>
    </citation>
    <scope>NUCLEOTIDE SEQUENCE</scope>
    <source>
        <tissue evidence="7">Callus</tissue>
    </source>
</reference>
<dbReference type="AlphaFoldDB" id="A0A0R0LFP2"/>
<dbReference type="EMBL" id="CM000834">
    <property type="protein sequence ID" value="KRH75493.1"/>
    <property type="molecule type" value="Genomic_DNA"/>
</dbReference>
<evidence type="ECO:0000259" key="6">
    <source>
        <dbReference type="PROSITE" id="PS51005"/>
    </source>
</evidence>
<dbReference type="ExpressionAtlas" id="A0A0R0LFP2">
    <property type="expression patterns" value="baseline and differential"/>
</dbReference>
<dbReference type="InterPro" id="IPR044799">
    <property type="entry name" value="SOG1-like"/>
</dbReference>
<evidence type="ECO:0000256" key="1">
    <source>
        <dbReference type="ARBA" id="ARBA00023015"/>
    </source>
</evidence>
<keyword evidence="3" id="KW-0804">Transcription</keyword>
<dbReference type="PANTHER" id="PTHR31079">
    <property type="entry name" value="NAC DOMAIN-CONTAINING PROTEIN 73"/>
    <property type="match status" value="1"/>
</dbReference>
<dbReference type="InterPro" id="IPR036093">
    <property type="entry name" value="NAC_dom_sf"/>
</dbReference>